<dbReference type="Pfam" id="PF06985">
    <property type="entry name" value="HET"/>
    <property type="match status" value="1"/>
</dbReference>
<dbReference type="AlphaFoldDB" id="A0A5N7CAW4"/>
<dbReference type="OrthoDB" id="5125733at2759"/>
<evidence type="ECO:0000313" key="2">
    <source>
        <dbReference type="EMBL" id="KAE8391265.1"/>
    </source>
</evidence>
<feature type="domain" description="Heterokaryon incompatibility" evidence="1">
    <location>
        <begin position="194"/>
        <end position="341"/>
    </location>
</feature>
<sequence length="722" mass="81062">MRKPGCPNCHDFEPEATIGQKQRVHAQVPRHINSPNGFLIVSKIREIQEQASKGCSSCLLLYKCFLEFRESDENHRANRDDMYLQVELVSGRAAQVTIYSPRENTKSRDVYSKFHIFAVAGTPNPWPVLFKAPSSPKFALTDERQACFNYWIQNCRENHPSCQRPRFMPKRLVDVGLGNRGMCLVEDVHPACQYVALSHCWEFSEAATVQTTKRNLEETKAYISYMSLSKTFRDAVDICKWLDVPYLWIDSICIVQDDPGDWIDQATAMGSIYEGAYVTIAAHFDPNGTTDDGCCLNRRGFSEIVLNDATGTPFSTFIKWSDSHDISKPQGLMSRAWCIQERLLSPRVLHFRQGEVIFECSMESKCECGTLGIQLETMYHYKLKAPEKRLIWDNHITESPPGSNISTDIYSAWGKWRAVVRLYSAANLTVETDRLPALSGLAQRSPKRIFGDYIAGLWSNDLPKGLLWGYGVRGKVSRAQLYTAPSFCWTSLHGEELGLPLPPYSSSGCREAKILELQVVPATKNPMGSVKNGLIRLQAWVMETKIISVEPDSTLVTLDRIRTSIAHIDVPDEKKALAGSHVYAVEILGHELGIDFLLVKNSETVLGAFERIDIRPILADALPKSSGKTVETIPFRVWVQRVRQDVEAAGAGNTVLGDGELQALLAKNPAAKLLGFFEEIMSELTTTNMLDAQLTAQFSAKLRGVDTVKVEWIQKWVGEWIK</sequence>
<dbReference type="InterPro" id="IPR010730">
    <property type="entry name" value="HET"/>
</dbReference>
<name>A0A5N7CAW4_PETAA</name>
<dbReference type="PANTHER" id="PTHR33112">
    <property type="entry name" value="DOMAIN PROTEIN, PUTATIVE-RELATED"/>
    <property type="match status" value="1"/>
</dbReference>
<dbReference type="Proteomes" id="UP000326877">
    <property type="component" value="Unassembled WGS sequence"/>
</dbReference>
<dbReference type="Gene3D" id="3.40.50.720">
    <property type="entry name" value="NAD(P)-binding Rossmann-like Domain"/>
    <property type="match status" value="1"/>
</dbReference>
<accession>A0A5N7CAW4</accession>
<dbReference type="PANTHER" id="PTHR33112:SF15">
    <property type="entry name" value="HETEROKARYON INCOMPATIBILITY DOMAIN-CONTAINING PROTEIN"/>
    <property type="match status" value="1"/>
</dbReference>
<reference evidence="2" key="1">
    <citation type="submission" date="2019-04" db="EMBL/GenBank/DDBJ databases">
        <title>Friends and foes A comparative genomics studyof 23 Aspergillus species from section Flavi.</title>
        <authorList>
            <consortium name="DOE Joint Genome Institute"/>
            <person name="Kjaerbolling I."/>
            <person name="Vesth T."/>
            <person name="Frisvad J.C."/>
            <person name="Nybo J.L."/>
            <person name="Theobald S."/>
            <person name="Kildgaard S."/>
            <person name="Isbrandt T."/>
            <person name="Kuo A."/>
            <person name="Sato A."/>
            <person name="Lyhne E.K."/>
            <person name="Kogle M.E."/>
            <person name="Wiebenga A."/>
            <person name="Kun R.S."/>
            <person name="Lubbers R.J."/>
            <person name="Makela M.R."/>
            <person name="Barry K."/>
            <person name="Chovatia M."/>
            <person name="Clum A."/>
            <person name="Daum C."/>
            <person name="Haridas S."/>
            <person name="He G."/>
            <person name="LaButti K."/>
            <person name="Lipzen A."/>
            <person name="Mondo S."/>
            <person name="Riley R."/>
            <person name="Salamov A."/>
            <person name="Simmons B.A."/>
            <person name="Magnuson J.K."/>
            <person name="Henrissat B."/>
            <person name="Mortensen U.H."/>
            <person name="Larsen T.O."/>
            <person name="Devries R.P."/>
            <person name="Grigoriev I.V."/>
            <person name="Machida M."/>
            <person name="Baker S.E."/>
            <person name="Andersen M.R."/>
        </authorList>
    </citation>
    <scope>NUCLEOTIDE SEQUENCE [LARGE SCALE GENOMIC DNA]</scope>
    <source>
        <strain evidence="2">IBT 14317</strain>
    </source>
</reference>
<organism evidence="2">
    <name type="scientific">Petromyces alliaceus</name>
    <name type="common">Aspergillus alliaceus</name>
    <dbReference type="NCBI Taxonomy" id="209559"/>
    <lineage>
        <taxon>Eukaryota</taxon>
        <taxon>Fungi</taxon>
        <taxon>Dikarya</taxon>
        <taxon>Ascomycota</taxon>
        <taxon>Pezizomycotina</taxon>
        <taxon>Eurotiomycetes</taxon>
        <taxon>Eurotiomycetidae</taxon>
        <taxon>Eurotiales</taxon>
        <taxon>Aspergillaceae</taxon>
        <taxon>Aspergillus</taxon>
        <taxon>Aspergillus subgen. Circumdati</taxon>
    </lineage>
</organism>
<proteinExistence type="predicted"/>
<protein>
    <submittedName>
        <fullName evidence="2">Heterokaryon incompatibility protein-domain-containing protein</fullName>
    </submittedName>
</protein>
<dbReference type="EMBL" id="ML735247">
    <property type="protein sequence ID" value="KAE8391265.1"/>
    <property type="molecule type" value="Genomic_DNA"/>
</dbReference>
<gene>
    <name evidence="2" type="ORF">BDV23DRAFT_182779</name>
</gene>
<evidence type="ECO:0000259" key="1">
    <source>
        <dbReference type="Pfam" id="PF06985"/>
    </source>
</evidence>